<dbReference type="AlphaFoldDB" id="A0A520LSU6"/>
<organism evidence="6 7">
    <name type="scientific">SAR86 cluster bacterium</name>
    <dbReference type="NCBI Taxonomy" id="2030880"/>
    <lineage>
        <taxon>Bacteria</taxon>
        <taxon>Pseudomonadati</taxon>
        <taxon>Pseudomonadota</taxon>
        <taxon>Gammaproteobacteria</taxon>
        <taxon>SAR86 cluster</taxon>
    </lineage>
</organism>
<feature type="domain" description="D-isomer specific 2-hydroxyacid dehydrogenase catalytic" evidence="4">
    <location>
        <begin position="18"/>
        <end position="274"/>
    </location>
</feature>
<name>A0A520LSU6_9GAMM</name>
<dbReference type="SUPFAM" id="SSF52283">
    <property type="entry name" value="Formate/glycerate dehydrogenase catalytic domain-like"/>
    <property type="match status" value="1"/>
</dbReference>
<dbReference type="PANTHER" id="PTHR42938:SF9">
    <property type="entry name" value="FORMATE DEHYDROGENASE 1"/>
    <property type="match status" value="1"/>
</dbReference>
<feature type="domain" description="D-isomer specific 2-hydroxyacid dehydrogenase NAD-binding" evidence="5">
    <location>
        <begin position="122"/>
        <end position="252"/>
    </location>
</feature>
<proteinExistence type="inferred from homology"/>
<comment type="similarity">
    <text evidence="3">Belongs to the D-isomer specific 2-hydroxyacid dehydrogenase family.</text>
</comment>
<gene>
    <name evidence="6" type="ORF">EVB01_01310</name>
</gene>
<evidence type="ECO:0000259" key="4">
    <source>
        <dbReference type="Pfam" id="PF00389"/>
    </source>
</evidence>
<dbReference type="Pfam" id="PF02826">
    <property type="entry name" value="2-Hacid_dh_C"/>
    <property type="match status" value="1"/>
</dbReference>
<dbReference type="PANTHER" id="PTHR42938">
    <property type="entry name" value="FORMATE DEHYDROGENASE 1"/>
    <property type="match status" value="1"/>
</dbReference>
<dbReference type="Proteomes" id="UP000319023">
    <property type="component" value="Unassembled WGS sequence"/>
</dbReference>
<dbReference type="GO" id="GO:0051287">
    <property type="term" value="F:NAD binding"/>
    <property type="evidence" value="ECO:0007669"/>
    <property type="project" value="InterPro"/>
</dbReference>
<dbReference type="InterPro" id="IPR006140">
    <property type="entry name" value="D-isomer_DH_NAD-bd"/>
</dbReference>
<evidence type="ECO:0000313" key="7">
    <source>
        <dbReference type="Proteomes" id="UP000319023"/>
    </source>
</evidence>
<comment type="caution">
    <text evidence="6">The sequence shown here is derived from an EMBL/GenBank/DDBJ whole genome shotgun (WGS) entry which is preliminary data.</text>
</comment>
<dbReference type="SUPFAM" id="SSF51735">
    <property type="entry name" value="NAD(P)-binding Rossmann-fold domains"/>
    <property type="match status" value="1"/>
</dbReference>
<dbReference type="PROSITE" id="PS00065">
    <property type="entry name" value="D_2_HYDROXYACID_DH_1"/>
    <property type="match status" value="1"/>
</dbReference>
<evidence type="ECO:0000256" key="3">
    <source>
        <dbReference type="RuleBase" id="RU003719"/>
    </source>
</evidence>
<evidence type="ECO:0000256" key="2">
    <source>
        <dbReference type="ARBA" id="ARBA00023027"/>
    </source>
</evidence>
<dbReference type="EMBL" id="SHBN01000017">
    <property type="protein sequence ID" value="RZO12062.1"/>
    <property type="molecule type" value="Genomic_DNA"/>
</dbReference>
<dbReference type="InterPro" id="IPR006139">
    <property type="entry name" value="D-isomer_2_OHA_DH_cat_dom"/>
</dbReference>
<reference evidence="6 7" key="1">
    <citation type="submission" date="2019-02" db="EMBL/GenBank/DDBJ databases">
        <title>Prokaryotic population dynamics and viral predation in marine succession experiment using metagenomics: the confinement effect.</title>
        <authorList>
            <person name="Haro-Moreno J.M."/>
            <person name="Rodriguez-Valera F."/>
            <person name="Lopez-Perez M."/>
        </authorList>
    </citation>
    <scope>NUCLEOTIDE SEQUENCE [LARGE SCALE GENOMIC DNA]</scope>
    <source>
        <strain evidence="6">MED-G168</strain>
    </source>
</reference>
<dbReference type="GO" id="GO:0016616">
    <property type="term" value="F:oxidoreductase activity, acting on the CH-OH group of donors, NAD or NADP as acceptor"/>
    <property type="evidence" value="ECO:0007669"/>
    <property type="project" value="InterPro"/>
</dbReference>
<protein>
    <submittedName>
        <fullName evidence="6">Erythronate-4-phosphate dehydrogenase</fullName>
    </submittedName>
</protein>
<dbReference type="InterPro" id="IPR036291">
    <property type="entry name" value="NAD(P)-bd_dom_sf"/>
</dbReference>
<keyword evidence="1 3" id="KW-0560">Oxidoreductase</keyword>
<evidence type="ECO:0000259" key="5">
    <source>
        <dbReference type="Pfam" id="PF02826"/>
    </source>
</evidence>
<evidence type="ECO:0000313" key="6">
    <source>
        <dbReference type="EMBL" id="RZO12062.1"/>
    </source>
</evidence>
<sequence>MPLINIAADSQIPEIENRLAEFFDDDYSFKSFDSSIVSSSDFKNIDALLVRSTLFIDEGICADTRIRYVGSATAGINHLDIDYLDAQNISWSHAPGCNAFSVIHYVMAAIGELIKDGLFNTSQSIGIVGYGNIGRRLYKILKALNFEVYACDPFLSHSELVNLDSILECDLITIHAPLTEADKHPTFNLINESHIQKVSNKILINTSRGEIISEAFLFKANDLIYISDVWVNEPNPSLEIIKKSYIATPHIAGYSIDGKLNGAKIIAEECAKAFNCLKLKSIKPLMSPDWPYELQNIITDIHRMSFPATLFHKELDLKLISDAFKALSSKDLERDFRSLRTNHPPRHDFNCYSFRGMSKLDKDIDLKFFDELRRAGNL</sequence>
<dbReference type="Gene3D" id="3.40.50.720">
    <property type="entry name" value="NAD(P)-binding Rossmann-like Domain"/>
    <property type="match status" value="2"/>
</dbReference>
<dbReference type="Pfam" id="PF00389">
    <property type="entry name" value="2-Hacid_dh"/>
    <property type="match status" value="1"/>
</dbReference>
<keyword evidence="2" id="KW-0520">NAD</keyword>
<dbReference type="InterPro" id="IPR029752">
    <property type="entry name" value="D-isomer_DH_CS1"/>
</dbReference>
<accession>A0A520LSU6</accession>
<evidence type="ECO:0000256" key="1">
    <source>
        <dbReference type="ARBA" id="ARBA00023002"/>
    </source>
</evidence>